<reference evidence="1" key="2">
    <citation type="submission" date="2015-06" db="UniProtKB">
        <authorList>
            <consortium name="EnsemblPlants"/>
        </authorList>
    </citation>
    <scope>IDENTIFICATION</scope>
</reference>
<dbReference type="HOGENOM" id="CLU_2324417_0_0_1"/>
<keyword evidence="2" id="KW-1185">Reference proteome</keyword>
<accession>A0A0E0R8M3</accession>
<sequence>MIQCSSASCSMAWILRIVLSSIRRSSRPSLVVDGAVATCRLAGSKDESLSSAHFTLMDANNSAIFLSDVSTRVQAERKAAKARGREWEWVGALLPSYKG</sequence>
<dbReference type="Gramene" id="ORUFI11G15010.1">
    <property type="protein sequence ID" value="ORUFI11G15010.1"/>
    <property type="gene ID" value="ORUFI11G15010"/>
</dbReference>
<protein>
    <submittedName>
        <fullName evidence="1">Uncharacterized protein</fullName>
    </submittedName>
</protein>
<dbReference type="Proteomes" id="UP000008022">
    <property type="component" value="Unassembled WGS sequence"/>
</dbReference>
<evidence type="ECO:0000313" key="2">
    <source>
        <dbReference type="Proteomes" id="UP000008022"/>
    </source>
</evidence>
<dbReference type="AlphaFoldDB" id="A0A0E0R8M3"/>
<organism evidence="1 2">
    <name type="scientific">Oryza rufipogon</name>
    <name type="common">Brownbeard rice</name>
    <name type="synonym">Asian wild rice</name>
    <dbReference type="NCBI Taxonomy" id="4529"/>
    <lineage>
        <taxon>Eukaryota</taxon>
        <taxon>Viridiplantae</taxon>
        <taxon>Streptophyta</taxon>
        <taxon>Embryophyta</taxon>
        <taxon>Tracheophyta</taxon>
        <taxon>Spermatophyta</taxon>
        <taxon>Magnoliopsida</taxon>
        <taxon>Liliopsida</taxon>
        <taxon>Poales</taxon>
        <taxon>Poaceae</taxon>
        <taxon>BOP clade</taxon>
        <taxon>Oryzoideae</taxon>
        <taxon>Oryzeae</taxon>
        <taxon>Oryzinae</taxon>
        <taxon>Oryza</taxon>
    </lineage>
</organism>
<evidence type="ECO:0000313" key="1">
    <source>
        <dbReference type="EnsemblPlants" id="ORUFI11G15010.1"/>
    </source>
</evidence>
<proteinExistence type="predicted"/>
<dbReference type="EnsemblPlants" id="ORUFI11G15010.1">
    <property type="protein sequence ID" value="ORUFI11G15010.1"/>
    <property type="gene ID" value="ORUFI11G15010"/>
</dbReference>
<name>A0A0E0R8M3_ORYRU</name>
<reference evidence="2" key="1">
    <citation type="submission" date="2013-06" db="EMBL/GenBank/DDBJ databases">
        <authorList>
            <person name="Zhao Q."/>
        </authorList>
    </citation>
    <scope>NUCLEOTIDE SEQUENCE</scope>
    <source>
        <strain evidence="2">cv. W1943</strain>
    </source>
</reference>